<dbReference type="EMBL" id="OBEN01000007">
    <property type="protein sequence ID" value="SNZ14976.1"/>
    <property type="molecule type" value="Genomic_DNA"/>
</dbReference>
<evidence type="ECO:0000256" key="5">
    <source>
        <dbReference type="ARBA" id="ARBA00022917"/>
    </source>
</evidence>
<evidence type="ECO:0000313" key="10">
    <source>
        <dbReference type="Proteomes" id="UP000218627"/>
    </source>
</evidence>
<reference evidence="10" key="1">
    <citation type="submission" date="2017-09" db="EMBL/GenBank/DDBJ databases">
        <authorList>
            <person name="Varghese N."/>
            <person name="Submissions S."/>
        </authorList>
    </citation>
    <scope>NUCLEOTIDE SEQUENCE [LARGE SCALE GENOMIC DNA]</scope>
    <source>
        <strain evidence="10">DSM 2913</strain>
    </source>
</reference>
<dbReference type="PRINTS" id="PR01045">
    <property type="entry name" value="TRNASYNTHGB"/>
</dbReference>
<keyword evidence="2 8" id="KW-0436">Ligase</keyword>
<proteinExistence type="inferred from homology"/>
<dbReference type="Pfam" id="PF02092">
    <property type="entry name" value="tRNA_synt_2f"/>
    <property type="match status" value="1"/>
</dbReference>
<dbReference type="NCBIfam" id="TIGR00211">
    <property type="entry name" value="glyS"/>
    <property type="match status" value="1"/>
</dbReference>
<evidence type="ECO:0000256" key="8">
    <source>
        <dbReference type="HAMAP-Rule" id="MF_00255"/>
    </source>
</evidence>
<comment type="subunit">
    <text evidence="8">Tetramer of two alpha and two beta subunits.</text>
</comment>
<evidence type="ECO:0000256" key="3">
    <source>
        <dbReference type="ARBA" id="ARBA00022741"/>
    </source>
</evidence>
<comment type="subcellular location">
    <subcellularLocation>
        <location evidence="8">Cytoplasm</location>
    </subcellularLocation>
</comment>
<dbReference type="RefSeq" id="WP_096602474.1">
    <property type="nucleotide sequence ID" value="NZ_OBEN01000007.1"/>
</dbReference>
<dbReference type="GO" id="GO:0005524">
    <property type="term" value="F:ATP binding"/>
    <property type="evidence" value="ECO:0007669"/>
    <property type="project" value="UniProtKB-UniRule"/>
</dbReference>
<evidence type="ECO:0000256" key="1">
    <source>
        <dbReference type="ARBA" id="ARBA00008226"/>
    </source>
</evidence>
<dbReference type="HAMAP" id="MF_00255">
    <property type="entry name" value="Gly_tRNA_synth_beta"/>
    <property type="match status" value="1"/>
</dbReference>
<keyword evidence="4 8" id="KW-0067">ATP-binding</keyword>
<sequence length="661" mass="76040">MDLLIEIGTEELPAKVINPLSEYLKEAVGDVLGRKDAKTYATPRRIALYYKDFENISTTHEELLIGPPLSAAYDQEGRPTKALLGFLQRTQASHEDVITIQKGTAQYVAVKKVQEGKKPLDLLVEKFEGILLSAPLPKSMRWDKTHVRFSRPVRWICALYGEQVVPLRFGSVQAGRKTKGHRFLSQGWIELRSASEYEEKLKEHYVVPDFKERWGMILSFLKEESYALGGVAEYPEGLDQEVANLVEFPFAVVGTFDEKYLQLPQKVIVTVLAHHQRFFCVKKQDKLLPNFIAISGNLPKDSLIVKGYEKVVKARLEDALFFYKEDQKVRLEDLVEKLSQVVFHPKAGSMLEKTQRLITLSEEIGKALNLDENTLKKLRRASYLSKADLLTHMVREFDELQGYMGYVYALLQGEDQETALAIYEHYFPKSPSDPLPSGTVGKVLSLADKIDNLVILIRAGEIPSGSSDPYGLRRYAYAVFSIIEDTQWDLNLRELIEKTYGGVDNTLEEFLRNRLEAYLEPYGYDVARAVLEVHDPLKPLKSINTAKRIASLKEEQKFKDVVSTYRRVVKILPKDWGDNMVDERALKEEEEKDLWEKLKGLRVEDVLDLQPLKEYIDNFFDKVLVMDKDEWIRRNRLALLLNVKQLFNKFADFEKLVYEEV</sequence>
<dbReference type="PANTHER" id="PTHR30075">
    <property type="entry name" value="GLYCYL-TRNA SYNTHETASE"/>
    <property type="match status" value="1"/>
</dbReference>
<keyword evidence="8" id="KW-0963">Cytoplasm</keyword>
<evidence type="ECO:0000256" key="6">
    <source>
        <dbReference type="ARBA" id="ARBA00023146"/>
    </source>
</evidence>
<dbReference type="GO" id="GO:0004820">
    <property type="term" value="F:glycine-tRNA ligase activity"/>
    <property type="evidence" value="ECO:0007669"/>
    <property type="project" value="UniProtKB-UniRule"/>
</dbReference>
<evidence type="ECO:0000313" key="9">
    <source>
        <dbReference type="EMBL" id="SNZ14976.1"/>
    </source>
</evidence>
<keyword evidence="5 8" id="KW-0648">Protein biosynthesis</keyword>
<dbReference type="InterPro" id="IPR015944">
    <property type="entry name" value="Gly-tRNA-synth_bsu"/>
</dbReference>
<dbReference type="PANTHER" id="PTHR30075:SF2">
    <property type="entry name" value="GLYCINE--TRNA LIGASE, CHLOROPLASTIC_MITOCHONDRIAL 2"/>
    <property type="match status" value="1"/>
</dbReference>
<dbReference type="Proteomes" id="UP000218627">
    <property type="component" value="Unassembled WGS sequence"/>
</dbReference>
<keyword evidence="6 8" id="KW-0030">Aminoacyl-tRNA synthetase</keyword>
<protein>
    <recommendedName>
        <fullName evidence="8">Glycine--tRNA ligase beta subunit</fullName>
        <ecNumber evidence="8">6.1.1.14</ecNumber>
    </recommendedName>
    <alternativeName>
        <fullName evidence="8">Glycyl-tRNA synthetase beta subunit</fullName>
        <shortName evidence="8">GlyRS</shortName>
    </alternativeName>
</protein>
<dbReference type="SUPFAM" id="SSF109604">
    <property type="entry name" value="HD-domain/PDEase-like"/>
    <property type="match status" value="1"/>
</dbReference>
<comment type="catalytic activity">
    <reaction evidence="7 8">
        <text>tRNA(Gly) + glycine + ATP = glycyl-tRNA(Gly) + AMP + diphosphate</text>
        <dbReference type="Rhea" id="RHEA:16013"/>
        <dbReference type="Rhea" id="RHEA-COMP:9664"/>
        <dbReference type="Rhea" id="RHEA-COMP:9683"/>
        <dbReference type="ChEBI" id="CHEBI:30616"/>
        <dbReference type="ChEBI" id="CHEBI:33019"/>
        <dbReference type="ChEBI" id="CHEBI:57305"/>
        <dbReference type="ChEBI" id="CHEBI:78442"/>
        <dbReference type="ChEBI" id="CHEBI:78522"/>
        <dbReference type="ChEBI" id="CHEBI:456215"/>
        <dbReference type="EC" id="6.1.1.14"/>
    </reaction>
</comment>
<accession>A0A285P490</accession>
<evidence type="ECO:0000256" key="7">
    <source>
        <dbReference type="ARBA" id="ARBA00047937"/>
    </source>
</evidence>
<keyword evidence="10" id="KW-1185">Reference proteome</keyword>
<gene>
    <name evidence="8" type="primary">glyS</name>
    <name evidence="9" type="ORF">SAMN06265353_1243</name>
</gene>
<keyword evidence="3 8" id="KW-0547">Nucleotide-binding</keyword>
<evidence type="ECO:0000256" key="2">
    <source>
        <dbReference type="ARBA" id="ARBA00022598"/>
    </source>
</evidence>
<name>A0A285P490_9AQUI</name>
<dbReference type="GO" id="GO:0005829">
    <property type="term" value="C:cytosol"/>
    <property type="evidence" value="ECO:0007669"/>
    <property type="project" value="TreeGrafter"/>
</dbReference>
<organism evidence="9 10">
    <name type="scientific">Hydrogenobacter hydrogenophilus</name>
    <dbReference type="NCBI Taxonomy" id="35835"/>
    <lineage>
        <taxon>Bacteria</taxon>
        <taxon>Pseudomonadati</taxon>
        <taxon>Aquificota</taxon>
        <taxon>Aquificia</taxon>
        <taxon>Aquificales</taxon>
        <taxon>Aquificaceae</taxon>
        <taxon>Hydrogenobacter</taxon>
    </lineage>
</organism>
<dbReference type="InterPro" id="IPR006194">
    <property type="entry name" value="Gly-tRNA-synth_heterodimer"/>
</dbReference>
<dbReference type="EC" id="6.1.1.14" evidence="8"/>
<comment type="similarity">
    <text evidence="1 8">Belongs to the class-II aminoacyl-tRNA synthetase family.</text>
</comment>
<dbReference type="GO" id="GO:0006426">
    <property type="term" value="P:glycyl-tRNA aminoacylation"/>
    <property type="evidence" value="ECO:0007669"/>
    <property type="project" value="UniProtKB-UniRule"/>
</dbReference>
<dbReference type="PROSITE" id="PS50861">
    <property type="entry name" value="AA_TRNA_LIGASE_II_GLYAB"/>
    <property type="match status" value="1"/>
</dbReference>
<dbReference type="OrthoDB" id="9775440at2"/>
<dbReference type="AlphaFoldDB" id="A0A285P490"/>
<evidence type="ECO:0000256" key="4">
    <source>
        <dbReference type="ARBA" id="ARBA00022840"/>
    </source>
</evidence>